<accession>A0A1I3NDL7</accession>
<dbReference type="GO" id="GO:0008616">
    <property type="term" value="P:tRNA queuosine(34) biosynthetic process"/>
    <property type="evidence" value="ECO:0007669"/>
    <property type="project" value="UniProtKB-KW"/>
</dbReference>
<evidence type="ECO:0000256" key="3">
    <source>
        <dbReference type="ARBA" id="ARBA00018141"/>
    </source>
</evidence>
<dbReference type="STRING" id="1150112.SAMN04487893_10350"/>
<reference evidence="12" key="1">
    <citation type="submission" date="2016-10" db="EMBL/GenBank/DDBJ databases">
        <authorList>
            <person name="Varghese N."/>
            <person name="Submissions S."/>
        </authorList>
    </citation>
    <scope>NUCLEOTIDE SEQUENCE [LARGE SCALE GENOMIC DNA]</scope>
    <source>
        <strain evidence="12">DSM 26542</strain>
    </source>
</reference>
<evidence type="ECO:0000256" key="6">
    <source>
        <dbReference type="ARBA" id="ARBA00023239"/>
    </source>
</evidence>
<dbReference type="OrthoDB" id="9804698at2"/>
<feature type="binding site" evidence="10">
    <location>
        <position position="15"/>
    </location>
    <ligand>
        <name>Zn(2+)</name>
        <dbReference type="ChEBI" id="CHEBI:29105"/>
    </ligand>
</feature>
<dbReference type="Proteomes" id="UP000243887">
    <property type="component" value="Unassembled WGS sequence"/>
</dbReference>
<dbReference type="InterPro" id="IPR038418">
    <property type="entry name" value="6-PTP_synth/QueD_sf"/>
</dbReference>
<feature type="binding site" evidence="10">
    <location>
        <position position="42"/>
    </location>
    <ligand>
        <name>Zn(2+)</name>
        <dbReference type="ChEBI" id="CHEBI:29105"/>
    </ligand>
</feature>
<keyword evidence="5 8" id="KW-0862">Zinc</keyword>
<evidence type="ECO:0000256" key="8">
    <source>
        <dbReference type="PIRNR" id="PIRNR006113"/>
    </source>
</evidence>
<dbReference type="UniPathway" id="UPA00391"/>
<dbReference type="PANTHER" id="PTHR12589">
    <property type="entry name" value="PYRUVOYL TETRAHYDROBIOPTERIN SYNTHASE"/>
    <property type="match status" value="1"/>
</dbReference>
<dbReference type="InterPro" id="IPR007115">
    <property type="entry name" value="6-PTP_synth/QueD"/>
</dbReference>
<dbReference type="GO" id="GO:0046872">
    <property type="term" value="F:metal ion binding"/>
    <property type="evidence" value="ECO:0007669"/>
    <property type="project" value="UniProtKB-KW"/>
</dbReference>
<organism evidence="11 12">
    <name type="scientific">Myroides guanonis</name>
    <dbReference type="NCBI Taxonomy" id="1150112"/>
    <lineage>
        <taxon>Bacteria</taxon>
        <taxon>Pseudomonadati</taxon>
        <taxon>Bacteroidota</taxon>
        <taxon>Flavobacteriia</taxon>
        <taxon>Flavobacteriales</taxon>
        <taxon>Flavobacteriaceae</taxon>
        <taxon>Myroides</taxon>
    </lineage>
</organism>
<comment type="cofactor">
    <cofactor evidence="8 10">
        <name>Zn(2+)</name>
        <dbReference type="ChEBI" id="CHEBI:29105"/>
    </cofactor>
    <text evidence="8 10">Binds 1 zinc ion per subunit.</text>
</comment>
<comment type="similarity">
    <text evidence="2 8">Belongs to the PTPS family. QueD subfamily.</text>
</comment>
<keyword evidence="6 8" id="KW-0456">Lyase</keyword>
<keyword evidence="4 8" id="KW-0479">Metal-binding</keyword>
<sequence length="137" mass="15974">MKVTVSRKAHFNAAHRLYRKDWTDEMNNRVFGKCNNPNFHGHNYELIVHVTGDIDVETGFVMDLKTLSDIIYDEVEVAFDHKNLNLDVAEFRDLNPTAENIAVVIWSKLRKKIDDDKKIKVELYETARNFVSFDGDE</sequence>
<dbReference type="FunFam" id="3.30.479.10:FF:000003">
    <property type="entry name" value="6-pyruvoyl tetrahydrobiopterin synthase"/>
    <property type="match status" value="1"/>
</dbReference>
<dbReference type="PIRSF" id="PIRSF006113">
    <property type="entry name" value="PTP_synth"/>
    <property type="match status" value="1"/>
</dbReference>
<evidence type="ECO:0000256" key="5">
    <source>
        <dbReference type="ARBA" id="ARBA00022833"/>
    </source>
</evidence>
<gene>
    <name evidence="11" type="ORF">SAMN04487893_10350</name>
</gene>
<protein>
    <recommendedName>
        <fullName evidence="3 8">6-carboxy-5,6,7,8-tetrahydropterin synthase</fullName>
        <ecNumber evidence="8">4.-.-.-</ecNumber>
    </recommendedName>
</protein>
<evidence type="ECO:0000256" key="9">
    <source>
        <dbReference type="PIRSR" id="PIRSR006113-1"/>
    </source>
</evidence>
<name>A0A1I3NDL7_9FLAO</name>
<dbReference type="GO" id="GO:0070497">
    <property type="term" value="F:6-carboxytetrahydropterin synthase activity"/>
    <property type="evidence" value="ECO:0007669"/>
    <property type="project" value="UniProtKB-EC"/>
</dbReference>
<evidence type="ECO:0000313" key="12">
    <source>
        <dbReference type="Proteomes" id="UP000243887"/>
    </source>
</evidence>
<dbReference type="AlphaFoldDB" id="A0A1I3NDL7"/>
<evidence type="ECO:0000256" key="4">
    <source>
        <dbReference type="ARBA" id="ARBA00022723"/>
    </source>
</evidence>
<keyword evidence="8" id="KW-0671">Queuosine biosynthesis</keyword>
<proteinExistence type="inferred from homology"/>
<evidence type="ECO:0000256" key="2">
    <source>
        <dbReference type="ARBA" id="ARBA00008900"/>
    </source>
</evidence>
<keyword evidence="12" id="KW-1185">Reference proteome</keyword>
<dbReference type="SUPFAM" id="SSF55620">
    <property type="entry name" value="Tetrahydrobiopterin biosynthesis enzymes-like"/>
    <property type="match status" value="1"/>
</dbReference>
<dbReference type="PANTHER" id="PTHR12589:SF7">
    <property type="entry name" value="6-PYRUVOYL TETRAHYDROBIOPTERIN SYNTHASE"/>
    <property type="match status" value="1"/>
</dbReference>
<dbReference type="EC" id="4.-.-.-" evidence="8"/>
<dbReference type="EMBL" id="FORU01000003">
    <property type="protein sequence ID" value="SFJ07030.1"/>
    <property type="molecule type" value="Genomic_DNA"/>
</dbReference>
<feature type="active site" description="Charge relay system" evidence="9">
    <location>
        <position position="81"/>
    </location>
</feature>
<feature type="binding site" evidence="10">
    <location>
        <position position="40"/>
    </location>
    <ligand>
        <name>Zn(2+)</name>
        <dbReference type="ChEBI" id="CHEBI:29105"/>
    </ligand>
</feature>
<dbReference type="Pfam" id="PF01242">
    <property type="entry name" value="PTPS"/>
    <property type="match status" value="1"/>
</dbReference>
<feature type="active site" description="Proton acceptor" evidence="9">
    <location>
        <position position="34"/>
    </location>
</feature>
<feature type="active site" description="Charge relay system" evidence="9">
    <location>
        <position position="125"/>
    </location>
</feature>
<evidence type="ECO:0000256" key="10">
    <source>
        <dbReference type="PIRSR" id="PIRSR006113-2"/>
    </source>
</evidence>
<dbReference type="Gene3D" id="3.30.479.10">
    <property type="entry name" value="6-pyruvoyl tetrahydropterin synthase/QueD"/>
    <property type="match status" value="1"/>
</dbReference>
<dbReference type="RefSeq" id="WP_090678143.1">
    <property type="nucleotide sequence ID" value="NZ_FORU01000003.1"/>
</dbReference>
<evidence type="ECO:0000256" key="1">
    <source>
        <dbReference type="ARBA" id="ARBA00005061"/>
    </source>
</evidence>
<evidence type="ECO:0000313" key="11">
    <source>
        <dbReference type="EMBL" id="SFJ07030.1"/>
    </source>
</evidence>
<evidence type="ECO:0000256" key="7">
    <source>
        <dbReference type="ARBA" id="ARBA00048807"/>
    </source>
</evidence>
<comment type="catalytic activity">
    <reaction evidence="7 8">
        <text>7,8-dihydroneopterin 3'-triphosphate + H2O = 6-carboxy-5,6,7,8-tetrahydropterin + triphosphate + acetaldehyde + 2 H(+)</text>
        <dbReference type="Rhea" id="RHEA:27966"/>
        <dbReference type="ChEBI" id="CHEBI:15343"/>
        <dbReference type="ChEBI" id="CHEBI:15377"/>
        <dbReference type="ChEBI" id="CHEBI:15378"/>
        <dbReference type="ChEBI" id="CHEBI:18036"/>
        <dbReference type="ChEBI" id="CHEBI:58462"/>
        <dbReference type="ChEBI" id="CHEBI:61032"/>
        <dbReference type="EC" id="4.1.2.50"/>
    </reaction>
</comment>
<comment type="pathway">
    <text evidence="1 8">Purine metabolism; 7-cyano-7-deazaguanine biosynthesis.</text>
</comment>